<accession>A0A3S9SZ63</accession>
<dbReference type="PANTHER" id="PTHR30012:SF0">
    <property type="entry name" value="TYPE II SECRETION SYSTEM PROTEIN F-RELATED"/>
    <property type="match status" value="1"/>
</dbReference>
<evidence type="ECO:0000256" key="2">
    <source>
        <dbReference type="ARBA" id="ARBA00005745"/>
    </source>
</evidence>
<reference evidence="9 10" key="1">
    <citation type="submission" date="2016-07" db="EMBL/GenBank/DDBJ databases">
        <title>Genome and transcriptome analysis of iron-reducing fermentative bacteria Anoxybacter fermentans.</title>
        <authorList>
            <person name="Zeng X."/>
            <person name="Shao Z."/>
        </authorList>
    </citation>
    <scope>NUCLEOTIDE SEQUENCE [LARGE SCALE GENOMIC DNA]</scope>
    <source>
        <strain evidence="9 10">DY22613</strain>
    </source>
</reference>
<keyword evidence="10" id="KW-1185">Reference proteome</keyword>
<evidence type="ECO:0000256" key="6">
    <source>
        <dbReference type="ARBA" id="ARBA00023136"/>
    </source>
</evidence>
<name>A0A3S9SZ63_9FIRM</name>
<evidence type="ECO:0000256" key="4">
    <source>
        <dbReference type="ARBA" id="ARBA00022692"/>
    </source>
</evidence>
<keyword evidence="5 7" id="KW-1133">Transmembrane helix</keyword>
<dbReference type="PRINTS" id="PR00812">
    <property type="entry name" value="BCTERIALGSPF"/>
</dbReference>
<dbReference type="EMBL" id="CP016379">
    <property type="protein sequence ID" value="AZR73574.1"/>
    <property type="molecule type" value="Genomic_DNA"/>
</dbReference>
<dbReference type="InterPro" id="IPR003004">
    <property type="entry name" value="GspF/PilC"/>
</dbReference>
<dbReference type="Proteomes" id="UP000267250">
    <property type="component" value="Chromosome"/>
</dbReference>
<keyword evidence="6 7" id="KW-0472">Membrane</keyword>
<sequence length="381" mass="44004">MIYGKDENECLYQLRANKLYPIKIRPIFRWKEGLLPFSKTINYNEMGNFCRQFSTLLRSGLSIPQALKLLVQQKKSSRLQEIISDLLLSLEKGESLYQGFSKHETKLPQFFCSQIRAGEMTNSLDLVLDRLATYYNQEDHFRKKINQLLAYPLILLISSLGVICFLLFKVIPGFQEIYVSLEANLPMLTYCLMSMSRHLNTNYKKYMIGLLLSVVFLSAVFRVSVVKKWIILFQYRLPIWGRLKKQLLTARLARTLGLLLENGLEVLSAIELTSETLGFPIDDYLKQIAFNLRRGISLTRSLKITRFFPDIFLEMVSIGEESGSLAEMLNRAAEIYEKNCKNQIERFLTFLEPALLMGIALIVGIIIFAVMLPMFEMIKLI</sequence>
<dbReference type="KEGG" id="aft:BBF96_09335"/>
<comment type="subcellular location">
    <subcellularLocation>
        <location evidence="1">Cell membrane</location>
        <topology evidence="1">Multi-pass membrane protein</topology>
    </subcellularLocation>
</comment>
<protein>
    <recommendedName>
        <fullName evidence="8">Type II secretion system protein GspF domain-containing protein</fullName>
    </recommendedName>
</protein>
<keyword evidence="4 7" id="KW-0812">Transmembrane</keyword>
<dbReference type="AlphaFoldDB" id="A0A3S9SZ63"/>
<evidence type="ECO:0000256" key="5">
    <source>
        <dbReference type="ARBA" id="ARBA00022989"/>
    </source>
</evidence>
<evidence type="ECO:0000259" key="8">
    <source>
        <dbReference type="Pfam" id="PF00482"/>
    </source>
</evidence>
<dbReference type="InterPro" id="IPR042094">
    <property type="entry name" value="T2SS_GspF_sf"/>
</dbReference>
<dbReference type="GO" id="GO:0005886">
    <property type="term" value="C:plasma membrane"/>
    <property type="evidence" value="ECO:0007669"/>
    <property type="project" value="UniProtKB-SubCell"/>
</dbReference>
<evidence type="ECO:0000256" key="1">
    <source>
        <dbReference type="ARBA" id="ARBA00004651"/>
    </source>
</evidence>
<feature type="domain" description="Type II secretion system protein GspF" evidence="8">
    <location>
        <begin position="253"/>
        <end position="373"/>
    </location>
</feature>
<proteinExistence type="inferred from homology"/>
<evidence type="ECO:0000313" key="9">
    <source>
        <dbReference type="EMBL" id="AZR73574.1"/>
    </source>
</evidence>
<keyword evidence="3" id="KW-1003">Cell membrane</keyword>
<feature type="domain" description="Type II secretion system protein GspF" evidence="8">
    <location>
        <begin position="49"/>
        <end position="172"/>
    </location>
</feature>
<evidence type="ECO:0000256" key="7">
    <source>
        <dbReference type="SAM" id="Phobius"/>
    </source>
</evidence>
<feature type="transmembrane region" description="Helical" evidence="7">
    <location>
        <begin position="207"/>
        <end position="225"/>
    </location>
</feature>
<evidence type="ECO:0000256" key="3">
    <source>
        <dbReference type="ARBA" id="ARBA00022475"/>
    </source>
</evidence>
<dbReference type="InterPro" id="IPR018076">
    <property type="entry name" value="T2SS_GspF_dom"/>
</dbReference>
<gene>
    <name evidence="9" type="ORF">BBF96_09335</name>
</gene>
<dbReference type="PANTHER" id="PTHR30012">
    <property type="entry name" value="GENERAL SECRETION PATHWAY PROTEIN"/>
    <property type="match status" value="1"/>
</dbReference>
<dbReference type="Pfam" id="PF00482">
    <property type="entry name" value="T2SSF"/>
    <property type="match status" value="2"/>
</dbReference>
<dbReference type="Gene3D" id="1.20.81.30">
    <property type="entry name" value="Type II secretion system (T2SS), domain F"/>
    <property type="match status" value="2"/>
</dbReference>
<evidence type="ECO:0000313" key="10">
    <source>
        <dbReference type="Proteomes" id="UP000267250"/>
    </source>
</evidence>
<feature type="transmembrane region" description="Helical" evidence="7">
    <location>
        <begin position="354"/>
        <end position="375"/>
    </location>
</feature>
<organism evidence="9 10">
    <name type="scientific">Anoxybacter fermentans</name>
    <dbReference type="NCBI Taxonomy" id="1323375"/>
    <lineage>
        <taxon>Bacteria</taxon>
        <taxon>Bacillati</taxon>
        <taxon>Bacillota</taxon>
        <taxon>Clostridia</taxon>
        <taxon>Halanaerobiales</taxon>
        <taxon>Anoxybacter</taxon>
    </lineage>
</organism>
<feature type="transmembrane region" description="Helical" evidence="7">
    <location>
        <begin position="148"/>
        <end position="171"/>
    </location>
</feature>
<comment type="similarity">
    <text evidence="2">Belongs to the GSP F family.</text>
</comment>